<dbReference type="RefSeq" id="WP_244630266.1">
    <property type="nucleotide sequence ID" value="NZ_BMIF01000003.1"/>
</dbReference>
<evidence type="ECO:0000256" key="2">
    <source>
        <dbReference type="SAM" id="Phobius"/>
    </source>
</evidence>
<dbReference type="Proteomes" id="UP000636264">
    <property type="component" value="Unassembled WGS sequence"/>
</dbReference>
<dbReference type="EMBL" id="BMIF01000003">
    <property type="protein sequence ID" value="GGA61916.1"/>
    <property type="molecule type" value="Genomic_DNA"/>
</dbReference>
<evidence type="ECO:0000313" key="4">
    <source>
        <dbReference type="Proteomes" id="UP000636264"/>
    </source>
</evidence>
<dbReference type="AlphaFoldDB" id="A0A916W2D2"/>
<accession>A0A916W2D2</accession>
<proteinExistence type="predicted"/>
<keyword evidence="2" id="KW-0812">Transmembrane</keyword>
<keyword evidence="2" id="KW-0472">Membrane</keyword>
<feature type="compositionally biased region" description="Basic and acidic residues" evidence="1">
    <location>
        <begin position="9"/>
        <end position="20"/>
    </location>
</feature>
<organism evidence="3 4">
    <name type="scientific">Nitratireductor aestuarii</name>
    <dbReference type="NCBI Taxonomy" id="1735103"/>
    <lineage>
        <taxon>Bacteria</taxon>
        <taxon>Pseudomonadati</taxon>
        <taxon>Pseudomonadota</taxon>
        <taxon>Alphaproteobacteria</taxon>
        <taxon>Hyphomicrobiales</taxon>
        <taxon>Phyllobacteriaceae</taxon>
        <taxon>Nitratireductor</taxon>
    </lineage>
</organism>
<sequence length="104" mass="11341">MAATSDARASADQDLDRDVENGPSVENDIKQLREDIARLSDHMKKLGSRSVSTAQRAAKEGAQQLRGTAEDYQEELAEMVREKPLTAIALAAGIGYLFALISHR</sequence>
<reference evidence="3" key="1">
    <citation type="journal article" date="2014" name="Int. J. Syst. Evol. Microbiol.">
        <title>Complete genome sequence of Corynebacterium casei LMG S-19264T (=DSM 44701T), isolated from a smear-ripened cheese.</title>
        <authorList>
            <consortium name="US DOE Joint Genome Institute (JGI-PGF)"/>
            <person name="Walter F."/>
            <person name="Albersmeier A."/>
            <person name="Kalinowski J."/>
            <person name="Ruckert C."/>
        </authorList>
    </citation>
    <scope>NUCLEOTIDE SEQUENCE</scope>
    <source>
        <strain evidence="3">CGMCC 1.15320</strain>
    </source>
</reference>
<evidence type="ECO:0000256" key="1">
    <source>
        <dbReference type="SAM" id="MobiDB-lite"/>
    </source>
</evidence>
<comment type="caution">
    <text evidence="3">The sequence shown here is derived from an EMBL/GenBank/DDBJ whole genome shotgun (WGS) entry which is preliminary data.</text>
</comment>
<gene>
    <name evidence="3" type="ORF">GCM10011385_14580</name>
</gene>
<protein>
    <recommendedName>
        <fullName evidence="5">DUF883 domain-containing protein</fullName>
    </recommendedName>
</protein>
<feature type="region of interest" description="Disordered" evidence="1">
    <location>
        <begin position="1"/>
        <end position="30"/>
    </location>
</feature>
<reference evidence="3" key="2">
    <citation type="submission" date="2020-09" db="EMBL/GenBank/DDBJ databases">
        <authorList>
            <person name="Sun Q."/>
            <person name="Zhou Y."/>
        </authorList>
    </citation>
    <scope>NUCLEOTIDE SEQUENCE</scope>
    <source>
        <strain evidence="3">CGMCC 1.15320</strain>
    </source>
</reference>
<name>A0A916W2D2_9HYPH</name>
<evidence type="ECO:0000313" key="3">
    <source>
        <dbReference type="EMBL" id="GGA61916.1"/>
    </source>
</evidence>
<keyword evidence="4" id="KW-1185">Reference proteome</keyword>
<feature type="transmembrane region" description="Helical" evidence="2">
    <location>
        <begin position="84"/>
        <end position="101"/>
    </location>
</feature>
<evidence type="ECO:0008006" key="5">
    <source>
        <dbReference type="Google" id="ProtNLM"/>
    </source>
</evidence>
<keyword evidence="2" id="KW-1133">Transmembrane helix</keyword>